<name>V4NVQ0_EUTSA</name>
<dbReference type="AlphaFoldDB" id="V4NVQ0"/>
<evidence type="ECO:0000313" key="3">
    <source>
        <dbReference type="Proteomes" id="UP000030689"/>
    </source>
</evidence>
<feature type="chain" id="PRO_5004724110" description="Knottin scorpion toxin-like domain-containing protein" evidence="1">
    <location>
        <begin position="28"/>
        <end position="72"/>
    </location>
</feature>
<keyword evidence="1" id="KW-0732">Signal</keyword>
<protein>
    <recommendedName>
        <fullName evidence="4">Knottin scorpion toxin-like domain-containing protein</fullName>
    </recommendedName>
</protein>
<gene>
    <name evidence="2" type="ORF">EUTSA_v10022951mg</name>
</gene>
<dbReference type="OMA" id="HCEQTCK"/>
<reference evidence="2 3" key="1">
    <citation type="journal article" date="2013" name="Front. Plant Sci.">
        <title>The Reference Genome of the Halophytic Plant Eutrema salsugineum.</title>
        <authorList>
            <person name="Yang R."/>
            <person name="Jarvis D.E."/>
            <person name="Chen H."/>
            <person name="Beilstein M.A."/>
            <person name="Grimwood J."/>
            <person name="Jenkins J."/>
            <person name="Shu S."/>
            <person name="Prochnik S."/>
            <person name="Xin M."/>
            <person name="Ma C."/>
            <person name="Schmutz J."/>
            <person name="Wing R.A."/>
            <person name="Mitchell-Olds T."/>
            <person name="Schumaker K.S."/>
            <person name="Wang X."/>
        </authorList>
    </citation>
    <scope>NUCLEOTIDE SEQUENCE [LARGE SCALE GENOMIC DNA]</scope>
</reference>
<dbReference type="Proteomes" id="UP000030689">
    <property type="component" value="Unassembled WGS sequence"/>
</dbReference>
<evidence type="ECO:0000313" key="2">
    <source>
        <dbReference type="EMBL" id="ESQ50901.1"/>
    </source>
</evidence>
<keyword evidence="3" id="KW-1185">Reference proteome</keyword>
<organism evidence="2 3">
    <name type="scientific">Eutrema salsugineum</name>
    <name type="common">Saltwater cress</name>
    <name type="synonym">Sisymbrium salsugineum</name>
    <dbReference type="NCBI Taxonomy" id="72664"/>
    <lineage>
        <taxon>Eukaryota</taxon>
        <taxon>Viridiplantae</taxon>
        <taxon>Streptophyta</taxon>
        <taxon>Embryophyta</taxon>
        <taxon>Tracheophyta</taxon>
        <taxon>Spermatophyta</taxon>
        <taxon>Magnoliopsida</taxon>
        <taxon>eudicotyledons</taxon>
        <taxon>Gunneridae</taxon>
        <taxon>Pentapetalae</taxon>
        <taxon>rosids</taxon>
        <taxon>malvids</taxon>
        <taxon>Brassicales</taxon>
        <taxon>Brassicaceae</taxon>
        <taxon>Eutremeae</taxon>
        <taxon>Eutrema</taxon>
    </lineage>
</organism>
<dbReference type="EMBL" id="KI517392">
    <property type="protein sequence ID" value="ESQ50901.1"/>
    <property type="molecule type" value="Genomic_DNA"/>
</dbReference>
<proteinExistence type="predicted"/>
<evidence type="ECO:0000256" key="1">
    <source>
        <dbReference type="SAM" id="SignalP"/>
    </source>
</evidence>
<evidence type="ECO:0008006" key="4">
    <source>
        <dbReference type="Google" id="ProtNLM"/>
    </source>
</evidence>
<dbReference type="KEGG" id="eus:EUTSA_v10022951mg"/>
<accession>V4NVQ0</accession>
<sequence length="72" mass="8013">MDKIRSLVVFSTIAIILLLVITEQTNAYGEDHICIGRCTPTCTEECMSQDYSTGDCKRVGTYIACCCVKKKK</sequence>
<feature type="signal peptide" evidence="1">
    <location>
        <begin position="1"/>
        <end position="27"/>
    </location>
</feature>
<dbReference type="Gramene" id="ESQ50901">
    <property type="protein sequence ID" value="ESQ50901"/>
    <property type="gene ID" value="EUTSA_v10022951mg"/>
</dbReference>